<feature type="compositionally biased region" description="Basic and acidic residues" evidence="6">
    <location>
        <begin position="431"/>
        <end position="445"/>
    </location>
</feature>
<dbReference type="PROSITE" id="PS50893">
    <property type="entry name" value="ABC_TRANSPORTER_2"/>
    <property type="match status" value="1"/>
</dbReference>
<dbReference type="PANTHER" id="PTHR43117:SF4">
    <property type="entry name" value="OSMOPROTECTANT IMPORT ATP-BINDING PROTEIN OSMV"/>
    <property type="match status" value="1"/>
</dbReference>
<dbReference type="AlphaFoldDB" id="A0A560WDG7"/>
<feature type="compositionally biased region" description="Acidic residues" evidence="6">
    <location>
        <begin position="412"/>
        <end position="425"/>
    </location>
</feature>
<dbReference type="InterPro" id="IPR027417">
    <property type="entry name" value="P-loop_NTPase"/>
</dbReference>
<keyword evidence="3" id="KW-0547">Nucleotide-binding</keyword>
<dbReference type="SUPFAM" id="SSF54631">
    <property type="entry name" value="CBS-domain pair"/>
    <property type="match status" value="1"/>
</dbReference>
<dbReference type="RefSeq" id="WP_144856613.1">
    <property type="nucleotide sequence ID" value="NZ_BAAAYT010000001.1"/>
</dbReference>
<keyword evidence="4 8" id="KW-0067">ATP-binding</keyword>
<dbReference type="EC" id="7.6.2.9" evidence="5"/>
<organism evidence="8 9">
    <name type="scientific">Marihabitans asiaticum</name>
    <dbReference type="NCBI Taxonomy" id="415218"/>
    <lineage>
        <taxon>Bacteria</taxon>
        <taxon>Bacillati</taxon>
        <taxon>Actinomycetota</taxon>
        <taxon>Actinomycetes</taxon>
        <taxon>Micrococcales</taxon>
        <taxon>Intrasporangiaceae</taxon>
        <taxon>Marihabitans</taxon>
    </lineage>
</organism>
<evidence type="ECO:0000256" key="1">
    <source>
        <dbReference type="ARBA" id="ARBA00005417"/>
    </source>
</evidence>
<comment type="caution">
    <text evidence="8">The sequence shown here is derived from an EMBL/GenBank/DDBJ whole genome shotgun (WGS) entry which is preliminary data.</text>
</comment>
<keyword evidence="2" id="KW-0813">Transport</keyword>
<feature type="domain" description="ABC transporter" evidence="7">
    <location>
        <begin position="32"/>
        <end position="269"/>
    </location>
</feature>
<dbReference type="OrthoDB" id="9802264at2"/>
<dbReference type="PANTHER" id="PTHR43117">
    <property type="entry name" value="OSMOPROTECTANT IMPORT ATP-BINDING PROTEIN OSMV"/>
    <property type="match status" value="1"/>
</dbReference>
<dbReference type="InterPro" id="IPR017871">
    <property type="entry name" value="ABC_transporter-like_CS"/>
</dbReference>
<dbReference type="FunFam" id="3.40.50.300:FF:000425">
    <property type="entry name" value="Probable ABC transporter, ATP-binding subunit"/>
    <property type="match status" value="1"/>
</dbReference>
<dbReference type="PROSITE" id="PS00211">
    <property type="entry name" value="ABC_TRANSPORTER_1"/>
    <property type="match status" value="1"/>
</dbReference>
<feature type="region of interest" description="Disordered" evidence="6">
    <location>
        <begin position="1"/>
        <end position="27"/>
    </location>
</feature>
<evidence type="ECO:0000256" key="5">
    <source>
        <dbReference type="ARBA" id="ARBA00066388"/>
    </source>
</evidence>
<evidence type="ECO:0000256" key="2">
    <source>
        <dbReference type="ARBA" id="ARBA00022448"/>
    </source>
</evidence>
<dbReference type="InterPro" id="IPR003593">
    <property type="entry name" value="AAA+_ATPase"/>
</dbReference>
<accession>A0A560WDG7</accession>
<dbReference type="EMBL" id="VIUW01000002">
    <property type="protein sequence ID" value="TWD15697.1"/>
    <property type="molecule type" value="Genomic_DNA"/>
</dbReference>
<dbReference type="Proteomes" id="UP000315628">
    <property type="component" value="Unassembled WGS sequence"/>
</dbReference>
<evidence type="ECO:0000256" key="3">
    <source>
        <dbReference type="ARBA" id="ARBA00022741"/>
    </source>
</evidence>
<keyword evidence="9" id="KW-1185">Reference proteome</keyword>
<evidence type="ECO:0000313" key="9">
    <source>
        <dbReference type="Proteomes" id="UP000315628"/>
    </source>
</evidence>
<dbReference type="Gene3D" id="3.40.50.300">
    <property type="entry name" value="P-loop containing nucleotide triphosphate hydrolases"/>
    <property type="match status" value="1"/>
</dbReference>
<dbReference type="GO" id="GO:0016887">
    <property type="term" value="F:ATP hydrolysis activity"/>
    <property type="evidence" value="ECO:0007669"/>
    <property type="project" value="InterPro"/>
</dbReference>
<dbReference type="InterPro" id="IPR003439">
    <property type="entry name" value="ABC_transporter-like_ATP-bd"/>
</dbReference>
<dbReference type="Pfam" id="PF00005">
    <property type="entry name" value="ABC_tran"/>
    <property type="match status" value="1"/>
</dbReference>
<protein>
    <recommendedName>
        <fullName evidence="5">ABC-type quaternary amine transporter</fullName>
        <ecNumber evidence="5">7.6.2.9</ecNumber>
    </recommendedName>
</protein>
<dbReference type="SUPFAM" id="SSF52540">
    <property type="entry name" value="P-loop containing nucleoside triphosphate hydrolases"/>
    <property type="match status" value="1"/>
</dbReference>
<evidence type="ECO:0000256" key="6">
    <source>
        <dbReference type="SAM" id="MobiDB-lite"/>
    </source>
</evidence>
<evidence type="ECO:0000256" key="4">
    <source>
        <dbReference type="ARBA" id="ARBA00022840"/>
    </source>
</evidence>
<name>A0A560WDG7_9MICO</name>
<feature type="region of interest" description="Disordered" evidence="6">
    <location>
        <begin position="397"/>
        <end position="445"/>
    </location>
</feature>
<gene>
    <name evidence="8" type="ORF">FB557_1219</name>
</gene>
<feature type="compositionally biased region" description="Basic and acidic residues" evidence="6">
    <location>
        <begin position="9"/>
        <end position="24"/>
    </location>
</feature>
<sequence>MSTASTEAAEPRDARDTGEARSADRSVSGAEIVFDDVTKTYPGQTAPAVDSLSLTIPAGQVVMFVGPSGCGKTTSLKMINRLHEPTSGTITIDGEDIRSKDETELRRHIGYVIQGGSLFPHMSVRDNIALVPRLLGWDKKRVASRVDELLDLVGLSPERYRDRYPRELSGGQQQRVGVARGLAADPPVLLMDEPFGAVDPITRQRLQDELMSIQEELQKTIVCVTHDIDEAIKLGDRILILQEGANIAQYDTPANILAAPANSFVEDFVGSDSSLKQLALMRVSELDLHDAVTARVGDDGAEAARAARSARQGGVIVLDDKRRPAAWVGLREAERVGTLRASSRDLEVVDHRATLNDALDSMLAASHGGVLVTGRRDEFLGVLEFDTVTEHIQTLTREARTGESDEYAITPSEDELQDSSVEDDTGSGSKHGSEDDADPSRGEQA</sequence>
<proteinExistence type="inferred from homology"/>
<dbReference type="GO" id="GO:0005524">
    <property type="term" value="F:ATP binding"/>
    <property type="evidence" value="ECO:0007669"/>
    <property type="project" value="UniProtKB-KW"/>
</dbReference>
<dbReference type="SMART" id="SM00382">
    <property type="entry name" value="AAA"/>
    <property type="match status" value="1"/>
</dbReference>
<evidence type="ECO:0000313" key="8">
    <source>
        <dbReference type="EMBL" id="TWD15697.1"/>
    </source>
</evidence>
<dbReference type="GO" id="GO:0015418">
    <property type="term" value="F:ABC-type quaternary ammonium compound transporting activity"/>
    <property type="evidence" value="ECO:0007669"/>
    <property type="project" value="UniProtKB-EC"/>
</dbReference>
<evidence type="ECO:0000259" key="7">
    <source>
        <dbReference type="PROSITE" id="PS50893"/>
    </source>
</evidence>
<comment type="similarity">
    <text evidence="1">Belongs to the ABC transporter superfamily.</text>
</comment>
<reference evidence="8 9" key="1">
    <citation type="submission" date="2019-06" db="EMBL/GenBank/DDBJ databases">
        <title>Sequencing the genomes of 1000 actinobacteria strains.</title>
        <authorList>
            <person name="Klenk H.-P."/>
        </authorList>
    </citation>
    <scope>NUCLEOTIDE SEQUENCE [LARGE SCALE GENOMIC DNA]</scope>
    <source>
        <strain evidence="8 9">DSM 18935</strain>
    </source>
</reference>
<dbReference type="InterPro" id="IPR046342">
    <property type="entry name" value="CBS_dom_sf"/>
</dbReference>